<keyword evidence="3" id="KW-1185">Reference proteome</keyword>
<dbReference type="PATRIC" id="fig|1423790.3.peg.600"/>
<dbReference type="Gene3D" id="3.40.630.30">
    <property type="match status" value="1"/>
</dbReference>
<dbReference type="EMBL" id="CAKD01000024">
    <property type="protein sequence ID" value="CCI86003.1"/>
    <property type="molecule type" value="Genomic_DNA"/>
</dbReference>
<keyword evidence="2" id="KW-0808">Transferase</keyword>
<dbReference type="Pfam" id="PF13508">
    <property type="entry name" value="Acetyltransf_7"/>
    <property type="match status" value="1"/>
</dbReference>
<comment type="caution">
    <text evidence="2">The sequence shown here is derived from an EMBL/GenBank/DDBJ whole genome shotgun (WGS) entry which is preliminary data.</text>
</comment>
<name>I7LER3_9LACO</name>
<proteinExistence type="predicted"/>
<protein>
    <submittedName>
        <fullName evidence="2">Acetyltransferase</fullName>
    </submittedName>
</protein>
<evidence type="ECO:0000313" key="2">
    <source>
        <dbReference type="EMBL" id="CCI86003.1"/>
    </source>
</evidence>
<sequence>MSAFPAWERFSLPSLLVMSLRPSVKFHALYDGDVFCGLAYYVEGDETVYLTYLAINKQLRGQGYGSKVLSLLEDRFPDKQIIIDIEPVVSSAKNYKQRVSRLKFYEKNGFHRTKQMLKDQDGEFETLTTGKKFNKPGFIKDLKKMSFGFYQFKIEK</sequence>
<dbReference type="STRING" id="1423790.BN53_07910"/>
<dbReference type="GO" id="GO:0016747">
    <property type="term" value="F:acyltransferase activity, transferring groups other than amino-acyl groups"/>
    <property type="evidence" value="ECO:0007669"/>
    <property type="project" value="InterPro"/>
</dbReference>
<accession>I7LER3</accession>
<dbReference type="PROSITE" id="PS51186">
    <property type="entry name" value="GNAT"/>
    <property type="match status" value="1"/>
</dbReference>
<dbReference type="OrthoDB" id="9127144at2"/>
<feature type="domain" description="N-acetyltransferase" evidence="1">
    <location>
        <begin position="1"/>
        <end position="134"/>
    </location>
</feature>
<dbReference type="CDD" id="cd04301">
    <property type="entry name" value="NAT_SF"/>
    <property type="match status" value="1"/>
</dbReference>
<dbReference type="InterPro" id="IPR000182">
    <property type="entry name" value="GNAT_dom"/>
</dbReference>
<reference evidence="2 3" key="1">
    <citation type="submission" date="2012-06" db="EMBL/GenBank/DDBJ databases">
        <title>Draft Genome Sequence of Lactobacillus pasteurii CRBIP 24.76T.</title>
        <authorList>
            <person name="Cousin S."/>
            <person name="Bouchier C."/>
            <person name="Loux V."/>
            <person name="Ma L."/>
            <person name="Creno S."/>
            <person name="Bizet C."/>
            <person name="Clermont D."/>
        </authorList>
    </citation>
    <scope>NUCLEOTIDE SEQUENCE [LARGE SCALE GENOMIC DNA]</scope>
    <source>
        <strain evidence="3">CRBIP 24.76T</strain>
    </source>
</reference>
<dbReference type="eggNOG" id="COG0456">
    <property type="taxonomic scope" value="Bacteria"/>
</dbReference>
<evidence type="ECO:0000259" key="1">
    <source>
        <dbReference type="PROSITE" id="PS51186"/>
    </source>
</evidence>
<dbReference type="SUPFAM" id="SSF55729">
    <property type="entry name" value="Acyl-CoA N-acyltransferases (Nat)"/>
    <property type="match status" value="1"/>
</dbReference>
<dbReference type="Proteomes" id="UP000009311">
    <property type="component" value="Unassembled WGS sequence"/>
</dbReference>
<dbReference type="RefSeq" id="WP_009560569.1">
    <property type="nucleotide sequence ID" value="NZ_AYZN01000001.1"/>
</dbReference>
<dbReference type="AlphaFoldDB" id="I7LER3"/>
<dbReference type="InterPro" id="IPR016181">
    <property type="entry name" value="Acyl_CoA_acyltransferase"/>
</dbReference>
<organism evidence="2 3">
    <name type="scientific">Lactobacillus pasteurii DSM 23907 = CRBIP 24.76</name>
    <dbReference type="NCBI Taxonomy" id="1423790"/>
    <lineage>
        <taxon>Bacteria</taxon>
        <taxon>Bacillati</taxon>
        <taxon>Bacillota</taxon>
        <taxon>Bacilli</taxon>
        <taxon>Lactobacillales</taxon>
        <taxon>Lactobacillaceae</taxon>
        <taxon>Lactobacillus</taxon>
    </lineage>
</organism>
<evidence type="ECO:0000313" key="3">
    <source>
        <dbReference type="Proteomes" id="UP000009311"/>
    </source>
</evidence>
<gene>
    <name evidence="2" type="ORF">BN53_07910</name>
</gene>